<feature type="compositionally biased region" description="Polar residues" evidence="5">
    <location>
        <begin position="311"/>
        <end position="321"/>
    </location>
</feature>
<dbReference type="InterPro" id="IPR004843">
    <property type="entry name" value="Calcineurin-like_PHP"/>
</dbReference>
<dbReference type="Proteomes" id="UP001297272">
    <property type="component" value="Unassembled WGS sequence"/>
</dbReference>
<comment type="similarity">
    <text evidence="4">Belongs to the cyclic nucleotide phosphodiesterase class-III family.</text>
</comment>
<dbReference type="InterPro" id="IPR029052">
    <property type="entry name" value="Metallo-depent_PP-like"/>
</dbReference>
<reference evidence="7 8" key="1">
    <citation type="submission" date="2021-03" db="EMBL/GenBank/DDBJ databases">
        <title>Tianweitania aestuarii sp. nov., isolated from a tidal flat.</title>
        <authorList>
            <person name="Park S."/>
            <person name="Yoon J.-H."/>
        </authorList>
    </citation>
    <scope>NUCLEOTIDE SEQUENCE [LARGE SCALE GENOMIC DNA]</scope>
    <source>
        <strain evidence="7 8">BSSL-BM11</strain>
    </source>
</reference>
<accession>A0ABS5RWE7</accession>
<evidence type="ECO:0000256" key="2">
    <source>
        <dbReference type="ARBA" id="ARBA00022801"/>
    </source>
</evidence>
<keyword evidence="1" id="KW-0479">Metal-binding</keyword>
<gene>
    <name evidence="7" type="ORF">JYU29_10420</name>
</gene>
<keyword evidence="8" id="KW-1185">Reference proteome</keyword>
<evidence type="ECO:0000256" key="3">
    <source>
        <dbReference type="ARBA" id="ARBA00023004"/>
    </source>
</evidence>
<comment type="caution">
    <text evidence="7">The sequence shown here is derived from an EMBL/GenBank/DDBJ whole genome shotgun (WGS) entry which is preliminary data.</text>
</comment>
<evidence type="ECO:0000256" key="1">
    <source>
        <dbReference type="ARBA" id="ARBA00022723"/>
    </source>
</evidence>
<dbReference type="RefSeq" id="WP_213984730.1">
    <property type="nucleotide sequence ID" value="NZ_JAFMNX010000002.1"/>
</dbReference>
<name>A0ABS5RWE7_9HYPH</name>
<feature type="region of interest" description="Disordered" evidence="5">
    <location>
        <begin position="299"/>
        <end position="321"/>
    </location>
</feature>
<dbReference type="PANTHER" id="PTHR42988:SF2">
    <property type="entry name" value="CYCLIC NUCLEOTIDE PHOSPHODIESTERASE CBUA0032-RELATED"/>
    <property type="match status" value="1"/>
</dbReference>
<evidence type="ECO:0000313" key="7">
    <source>
        <dbReference type="EMBL" id="MBS9721100.1"/>
    </source>
</evidence>
<feature type="domain" description="Calcineurin-like phosphoesterase" evidence="6">
    <location>
        <begin position="2"/>
        <end position="227"/>
    </location>
</feature>
<dbReference type="InterPro" id="IPR050884">
    <property type="entry name" value="CNP_phosphodiesterase-III"/>
</dbReference>
<evidence type="ECO:0000256" key="5">
    <source>
        <dbReference type="SAM" id="MobiDB-lite"/>
    </source>
</evidence>
<dbReference type="EMBL" id="JAFMNX010000002">
    <property type="protein sequence ID" value="MBS9721100.1"/>
    <property type="molecule type" value="Genomic_DNA"/>
</dbReference>
<organism evidence="7 8">
    <name type="scientific">Tianweitania aestuarii</name>
    <dbReference type="NCBI Taxonomy" id="2814886"/>
    <lineage>
        <taxon>Bacteria</taxon>
        <taxon>Pseudomonadati</taxon>
        <taxon>Pseudomonadota</taxon>
        <taxon>Alphaproteobacteria</taxon>
        <taxon>Hyphomicrobiales</taxon>
        <taxon>Phyllobacteriaceae</taxon>
        <taxon>Tianweitania</taxon>
    </lineage>
</organism>
<protein>
    <submittedName>
        <fullName evidence="7">Metallophosphoesterase</fullName>
    </submittedName>
</protein>
<dbReference type="Gene3D" id="3.60.21.10">
    <property type="match status" value="1"/>
</dbReference>
<dbReference type="Pfam" id="PF00149">
    <property type="entry name" value="Metallophos"/>
    <property type="match status" value="1"/>
</dbReference>
<evidence type="ECO:0000259" key="6">
    <source>
        <dbReference type="Pfam" id="PF00149"/>
    </source>
</evidence>
<evidence type="ECO:0000313" key="8">
    <source>
        <dbReference type="Proteomes" id="UP001297272"/>
    </source>
</evidence>
<dbReference type="SUPFAM" id="SSF56300">
    <property type="entry name" value="Metallo-dependent phosphatases"/>
    <property type="match status" value="1"/>
</dbReference>
<proteinExistence type="inferred from homology"/>
<keyword evidence="2" id="KW-0378">Hydrolase</keyword>
<dbReference type="PANTHER" id="PTHR42988">
    <property type="entry name" value="PHOSPHOHYDROLASE"/>
    <property type="match status" value="1"/>
</dbReference>
<dbReference type="CDD" id="cd00838">
    <property type="entry name" value="MPP_superfamily"/>
    <property type="match status" value="1"/>
</dbReference>
<sequence>MFRLAHLSDIHLGPLPDVTVRQLASKRITGYVNWQRNRKGVLDDAVLDALTTDLKTIHPDHIALTGDLVNLALDAEIEVARLWLQEFGGSEAVSLVPGNHDAYVPGAFDKICAAWGKYMAGDGEEGPISRKSFPYLRVRGNIAFIGATSARASAPFMASGYFRDDQAERMDALLDEAKRRGLFRVVMIHHPPVHGATAPHKRLFGIARFQRVIREHGAELVLHGHTHLSTVHWIEGPKSSRVPVVGVAAAGESIGEGKPLSQYNLFTIDGEPDNWSIHMMRRGLSRTTRQIYEHSSFQLTGSATHPAESPVNVQPISPSSV</sequence>
<evidence type="ECO:0000256" key="4">
    <source>
        <dbReference type="ARBA" id="ARBA00025742"/>
    </source>
</evidence>
<keyword evidence="3" id="KW-0408">Iron</keyword>